<reference evidence="3 4" key="1">
    <citation type="journal article" date="2015" name="Stand. Genomic Sci.">
        <title>Genomic Encyclopedia of Bacterial and Archaeal Type Strains, Phase III: the genomes of soil and plant-associated and newly described type strains.</title>
        <authorList>
            <person name="Whitman W.B."/>
            <person name="Woyke T."/>
            <person name="Klenk H.P."/>
            <person name="Zhou Y."/>
            <person name="Lilburn T.G."/>
            <person name="Beck B.J."/>
            <person name="De Vos P."/>
            <person name="Vandamme P."/>
            <person name="Eisen J.A."/>
            <person name="Garrity G."/>
            <person name="Hugenholtz P."/>
            <person name="Kyrpides N.C."/>
        </authorList>
    </citation>
    <scope>NUCLEOTIDE SEQUENCE [LARGE SCALE GENOMIC DNA]</scope>
    <source>
        <strain evidence="3 4">CGMCC 1.10124</strain>
    </source>
</reference>
<dbReference type="AlphaFoldDB" id="A0A3M0DSI0"/>
<dbReference type="EMBL" id="CP034145">
    <property type="protein sequence ID" value="AZH24624.1"/>
    <property type="molecule type" value="Genomic_DNA"/>
</dbReference>
<protein>
    <recommendedName>
        <fullName evidence="6">Ferric oxidoreductase domain-containing protein</fullName>
    </recommendedName>
</protein>
<dbReference type="KEGG" id="haer:DU502_04155"/>
<feature type="transmembrane region" description="Helical" evidence="1">
    <location>
        <begin position="50"/>
        <end position="71"/>
    </location>
</feature>
<dbReference type="Proteomes" id="UP000282007">
    <property type="component" value="Chromosome"/>
</dbReference>
<feature type="transmembrane region" description="Helical" evidence="1">
    <location>
        <begin position="119"/>
        <end position="138"/>
    </location>
</feature>
<dbReference type="EMBL" id="REFS01000002">
    <property type="protein sequence ID" value="RMB23720.1"/>
    <property type="molecule type" value="Genomic_DNA"/>
</dbReference>
<proteinExistence type="predicted"/>
<dbReference type="GeneID" id="38470451"/>
<dbReference type="OrthoDB" id="187777at2157"/>
<reference evidence="3" key="3">
    <citation type="submission" date="2018-10" db="EMBL/GenBank/DDBJ databases">
        <authorList>
            <person name="Whitman W."/>
            <person name="Huntemann M."/>
            <person name="Clum A."/>
            <person name="Pillay M."/>
            <person name="Palaniappan K."/>
            <person name="Varghese N."/>
            <person name="Mikhailova N."/>
            <person name="Stamatis D."/>
            <person name="Reddy T."/>
            <person name="Daum C."/>
            <person name="Shapiro N."/>
            <person name="Ivanova N."/>
            <person name="Kyrpides N."/>
            <person name="Woyke T."/>
        </authorList>
    </citation>
    <scope>NUCLEOTIDE SEQUENCE</scope>
    <source>
        <strain evidence="3">CGMCC 1.10124</strain>
    </source>
</reference>
<evidence type="ECO:0008006" key="6">
    <source>
        <dbReference type="Google" id="ProtNLM"/>
    </source>
</evidence>
<organism evidence="3 4">
    <name type="scientific">Haloplanus aerogenes</name>
    <dbReference type="NCBI Taxonomy" id="660522"/>
    <lineage>
        <taxon>Archaea</taxon>
        <taxon>Methanobacteriati</taxon>
        <taxon>Methanobacteriota</taxon>
        <taxon>Stenosarchaea group</taxon>
        <taxon>Halobacteria</taxon>
        <taxon>Halobacteriales</taxon>
        <taxon>Haloferacaceae</taxon>
        <taxon>Haloplanus</taxon>
    </lineage>
</organism>
<evidence type="ECO:0000313" key="2">
    <source>
        <dbReference type="EMBL" id="AZH24624.1"/>
    </source>
</evidence>
<keyword evidence="5" id="KW-1185">Reference proteome</keyword>
<feature type="transmembrane region" description="Helical" evidence="1">
    <location>
        <begin position="83"/>
        <end position="107"/>
    </location>
</feature>
<feature type="transmembrane region" description="Helical" evidence="1">
    <location>
        <begin position="150"/>
        <end position="168"/>
    </location>
</feature>
<reference evidence="2 5" key="2">
    <citation type="submission" date="2018-07" db="EMBL/GenBank/DDBJ databases">
        <title>Genome sequences of Haloplanus aerogenes JCM 16430T.</title>
        <authorList>
            <person name="Kim Y.B."/>
            <person name="Roh S.W."/>
        </authorList>
    </citation>
    <scope>NUCLEOTIDE SEQUENCE [LARGE SCALE GENOMIC DNA]</scope>
    <source>
        <strain evidence="2 5">JCM 16430</strain>
    </source>
</reference>
<keyword evidence="1" id="KW-0472">Membrane</keyword>
<dbReference type="RefSeq" id="WP_121919641.1">
    <property type="nucleotide sequence ID" value="NZ_CP034145.1"/>
</dbReference>
<feature type="transmembrane region" description="Helical" evidence="1">
    <location>
        <begin position="20"/>
        <end position="38"/>
    </location>
</feature>
<evidence type="ECO:0000313" key="3">
    <source>
        <dbReference type="EMBL" id="RMB23720.1"/>
    </source>
</evidence>
<accession>A0A3M0DSI0</accession>
<name>A0A3M0DSI0_9EURY</name>
<keyword evidence="1" id="KW-0812">Transmembrane</keyword>
<evidence type="ECO:0000313" key="4">
    <source>
        <dbReference type="Proteomes" id="UP000277326"/>
    </source>
</evidence>
<evidence type="ECO:0000256" key="1">
    <source>
        <dbReference type="SAM" id="Phobius"/>
    </source>
</evidence>
<evidence type="ECO:0000313" key="5">
    <source>
        <dbReference type="Proteomes" id="UP000282007"/>
    </source>
</evidence>
<gene>
    <name evidence="3" type="ORF">ATH50_0945</name>
    <name evidence="2" type="ORF">DU502_04155</name>
</gene>
<keyword evidence="1" id="KW-1133">Transmembrane helix</keyword>
<sequence>MEVVWYLDRAAALVAYPSLYLATLTGILATTDAFGVLHDAARRIHVEISVFALLLTLLHAGLGVLDAWLVVSGQVPQPAYSQSYFLAGLVVGVGALFLLVVAVLGFLDARRFERPWGPRVVHAFAYGGFAFATVHAAAVGTDIVGLIRPLVGPTTAFLAYLLLLRLLIQRGVLTDGSVSVPEAE</sequence>
<dbReference type="Proteomes" id="UP000277326">
    <property type="component" value="Unassembled WGS sequence"/>
</dbReference>